<keyword evidence="1" id="KW-0472">Membrane</keyword>
<comment type="caution">
    <text evidence="3">The sequence shown here is derived from an EMBL/GenBank/DDBJ whole genome shotgun (WGS) entry which is preliminary data.</text>
</comment>
<organism evidence="3 4">
    <name type="scientific">Candidatus Galligastranaerophilus intestinavium</name>
    <dbReference type="NCBI Taxonomy" id="2840836"/>
    <lineage>
        <taxon>Bacteria</taxon>
        <taxon>Candidatus Galligastranaerophilus</taxon>
    </lineage>
</organism>
<reference evidence="3" key="2">
    <citation type="journal article" date="2021" name="PeerJ">
        <title>Extensive microbial diversity within the chicken gut microbiome revealed by metagenomics and culture.</title>
        <authorList>
            <person name="Gilroy R."/>
            <person name="Ravi A."/>
            <person name="Getino M."/>
            <person name="Pursley I."/>
            <person name="Horton D.L."/>
            <person name="Alikhan N.F."/>
            <person name="Baker D."/>
            <person name="Gharbi K."/>
            <person name="Hall N."/>
            <person name="Watson M."/>
            <person name="Adriaenssens E.M."/>
            <person name="Foster-Nyarko E."/>
            <person name="Jarju S."/>
            <person name="Secka A."/>
            <person name="Antonio M."/>
            <person name="Oren A."/>
            <person name="Chaudhuri R.R."/>
            <person name="La Ragione R."/>
            <person name="Hildebrand F."/>
            <person name="Pallen M.J."/>
        </authorList>
    </citation>
    <scope>NUCLEOTIDE SEQUENCE</scope>
    <source>
        <strain evidence="3">CHK152-2871</strain>
    </source>
</reference>
<dbReference type="EMBL" id="DVJQ01000028">
    <property type="protein sequence ID" value="HIS74031.1"/>
    <property type="molecule type" value="Genomic_DNA"/>
</dbReference>
<keyword evidence="1" id="KW-1133">Transmembrane helix</keyword>
<dbReference type="Proteomes" id="UP000886865">
    <property type="component" value="Unassembled WGS sequence"/>
</dbReference>
<evidence type="ECO:0000256" key="2">
    <source>
        <dbReference type="SAM" id="SignalP"/>
    </source>
</evidence>
<keyword evidence="2" id="KW-0732">Signal</keyword>
<dbReference type="SUPFAM" id="SSF74653">
    <property type="entry name" value="TolA/TonB C-terminal domain"/>
    <property type="match status" value="1"/>
</dbReference>
<evidence type="ECO:0000256" key="1">
    <source>
        <dbReference type="SAM" id="Phobius"/>
    </source>
</evidence>
<gene>
    <name evidence="3" type="ORF">IAA86_03305</name>
</gene>
<accession>A0A9D1JXH3</accession>
<feature type="transmembrane region" description="Helical" evidence="1">
    <location>
        <begin position="183"/>
        <end position="206"/>
    </location>
</feature>
<proteinExistence type="predicted"/>
<name>A0A9D1JXH3_9BACT</name>
<evidence type="ECO:0000313" key="4">
    <source>
        <dbReference type="Proteomes" id="UP000886865"/>
    </source>
</evidence>
<dbReference type="AlphaFoldDB" id="A0A9D1JXH3"/>
<evidence type="ECO:0008006" key="5">
    <source>
        <dbReference type="Google" id="ProtNLM"/>
    </source>
</evidence>
<keyword evidence="1" id="KW-0812">Transmembrane</keyword>
<reference evidence="3" key="1">
    <citation type="submission" date="2020-10" db="EMBL/GenBank/DDBJ databases">
        <authorList>
            <person name="Gilroy R."/>
        </authorList>
    </citation>
    <scope>NUCLEOTIDE SEQUENCE</scope>
    <source>
        <strain evidence="3">CHK152-2871</strain>
    </source>
</reference>
<feature type="signal peptide" evidence="2">
    <location>
        <begin position="1"/>
        <end position="19"/>
    </location>
</feature>
<protein>
    <recommendedName>
        <fullName evidence="5">Energy transducer TonB</fullName>
    </recommendedName>
</protein>
<dbReference type="Gene3D" id="3.30.1150.10">
    <property type="match status" value="1"/>
</dbReference>
<sequence>MRVLLLIFSLIFLQNTVFAIDNAQVWNSYLGSAEKTIKSNWYKLSGLNRHQKECSTNLYFNIKNTGEIYGIKVLSSNCSDEIKNLAIKAVTISSPLKPFPAEIHSTNEISIDYIFNYELLPENKEIFKENKTPQQQQNLEAISDVASELGLNSDDNSSATVVSTETEKENMTTLPQANDNNKRLAVCFAIVGAILIILGCLILFWIRYQKK</sequence>
<evidence type="ECO:0000313" key="3">
    <source>
        <dbReference type="EMBL" id="HIS74031.1"/>
    </source>
</evidence>
<feature type="chain" id="PRO_5038473651" description="Energy transducer TonB" evidence="2">
    <location>
        <begin position="20"/>
        <end position="211"/>
    </location>
</feature>